<dbReference type="InterPro" id="IPR013549">
    <property type="entry name" value="DUF1731"/>
</dbReference>
<accession>A0A7G9RC84</accession>
<organism evidence="4 5">
    <name type="scientific">Nocardioides mesophilus</name>
    <dbReference type="NCBI Taxonomy" id="433659"/>
    <lineage>
        <taxon>Bacteria</taxon>
        <taxon>Bacillati</taxon>
        <taxon>Actinomycetota</taxon>
        <taxon>Actinomycetes</taxon>
        <taxon>Propionibacteriales</taxon>
        <taxon>Nocardioidaceae</taxon>
        <taxon>Nocardioides</taxon>
    </lineage>
</organism>
<dbReference type="Proteomes" id="UP000515947">
    <property type="component" value="Chromosome"/>
</dbReference>
<dbReference type="InterPro" id="IPR001509">
    <property type="entry name" value="Epimerase_deHydtase"/>
</dbReference>
<dbReference type="KEGG" id="nmes:H9L09_01585"/>
<protein>
    <submittedName>
        <fullName evidence="4">TIGR01777 family protein</fullName>
    </submittedName>
</protein>
<evidence type="ECO:0000259" key="2">
    <source>
        <dbReference type="Pfam" id="PF01370"/>
    </source>
</evidence>
<reference evidence="4 5" key="1">
    <citation type="submission" date="2020-08" db="EMBL/GenBank/DDBJ databases">
        <title>Genome sequence of Nocardioides mesophilus KACC 16243T.</title>
        <authorList>
            <person name="Hyun D.-W."/>
            <person name="Bae J.-W."/>
        </authorList>
    </citation>
    <scope>NUCLEOTIDE SEQUENCE [LARGE SCALE GENOMIC DNA]</scope>
    <source>
        <strain evidence="4 5">KACC 16243</strain>
    </source>
</reference>
<dbReference type="PANTHER" id="PTHR11092:SF0">
    <property type="entry name" value="EPIMERASE FAMILY PROTEIN SDR39U1"/>
    <property type="match status" value="1"/>
</dbReference>
<dbReference type="InterPro" id="IPR036291">
    <property type="entry name" value="NAD(P)-bd_dom_sf"/>
</dbReference>
<dbReference type="NCBIfam" id="TIGR01777">
    <property type="entry name" value="yfcH"/>
    <property type="match status" value="1"/>
</dbReference>
<evidence type="ECO:0000313" key="5">
    <source>
        <dbReference type="Proteomes" id="UP000515947"/>
    </source>
</evidence>
<dbReference type="EMBL" id="CP060713">
    <property type="protein sequence ID" value="QNN53209.1"/>
    <property type="molecule type" value="Genomic_DNA"/>
</dbReference>
<dbReference type="PANTHER" id="PTHR11092">
    <property type="entry name" value="SUGAR NUCLEOTIDE EPIMERASE RELATED"/>
    <property type="match status" value="1"/>
</dbReference>
<dbReference type="InterPro" id="IPR010099">
    <property type="entry name" value="SDR39U1"/>
</dbReference>
<feature type="domain" description="DUF1731" evidence="3">
    <location>
        <begin position="248"/>
        <end position="289"/>
    </location>
</feature>
<dbReference type="RefSeq" id="WP_187579051.1">
    <property type="nucleotide sequence ID" value="NZ_CP060713.1"/>
</dbReference>
<dbReference type="SUPFAM" id="SSF51735">
    <property type="entry name" value="NAD(P)-binding Rossmann-fold domains"/>
    <property type="match status" value="1"/>
</dbReference>
<evidence type="ECO:0000313" key="4">
    <source>
        <dbReference type="EMBL" id="QNN53209.1"/>
    </source>
</evidence>
<dbReference type="Gene3D" id="3.40.50.720">
    <property type="entry name" value="NAD(P)-binding Rossmann-like Domain"/>
    <property type="match status" value="1"/>
</dbReference>
<evidence type="ECO:0000259" key="3">
    <source>
        <dbReference type="Pfam" id="PF08338"/>
    </source>
</evidence>
<feature type="domain" description="NAD-dependent epimerase/dehydratase" evidence="2">
    <location>
        <begin position="4"/>
        <end position="221"/>
    </location>
</feature>
<dbReference type="AlphaFoldDB" id="A0A7G9RC84"/>
<proteinExistence type="inferred from homology"/>
<keyword evidence="5" id="KW-1185">Reference proteome</keyword>
<comment type="similarity">
    <text evidence="1">Belongs to the NAD(P)-dependent epimerase/dehydratase family. SDR39U1 subfamily.</text>
</comment>
<dbReference type="Pfam" id="PF01370">
    <property type="entry name" value="Epimerase"/>
    <property type="match status" value="1"/>
</dbReference>
<evidence type="ECO:0000256" key="1">
    <source>
        <dbReference type="ARBA" id="ARBA00009353"/>
    </source>
</evidence>
<name>A0A7G9RC84_9ACTN</name>
<dbReference type="Pfam" id="PF08338">
    <property type="entry name" value="DUF1731"/>
    <property type="match status" value="1"/>
</dbReference>
<sequence>MKLVLAGASGYLGTAWRDHLAQQGHEVTRLVRGEPMSADESKWDPYAGHVDPAVIEQADAVAALSGASLVRLPFSESYKKVFTDSRVLTTRTLAKAIARSERKPAFLAQNGIAGYGDRGDLVLTEDSPTDAPSFMGQVTRAWQDATGAAESAGARVVVMRTGVVLGPGGGAFKPLSLMFRFGLGGPVGSGEQYFSTISLHDWVRAATFLAEHEECRGAYNLSGPVPATNAEFGRSLGHLLHRPSKLRAPAWPIRKALGDVSSELLGSARVVPLRLEEAGFVFEHRTQEQIITAALGR</sequence>
<gene>
    <name evidence="4" type="ORF">H9L09_01585</name>
</gene>